<dbReference type="AlphaFoldDB" id="A0A9W6FW31"/>
<dbReference type="EMBL" id="BSDR01000001">
    <property type="protein sequence ID" value="GLI35919.1"/>
    <property type="molecule type" value="Genomic_DNA"/>
</dbReference>
<proteinExistence type="predicted"/>
<accession>A0A9W6FW31</accession>
<evidence type="ECO:0000313" key="1">
    <source>
        <dbReference type="EMBL" id="GLI35919.1"/>
    </source>
</evidence>
<protein>
    <submittedName>
        <fullName evidence="1">Uncharacterized protein</fullName>
    </submittedName>
</protein>
<dbReference type="Proteomes" id="UP001144372">
    <property type="component" value="Unassembled WGS sequence"/>
</dbReference>
<keyword evidence="2" id="KW-1185">Reference proteome</keyword>
<comment type="caution">
    <text evidence="1">The sequence shown here is derived from an EMBL/GenBank/DDBJ whole genome shotgun (WGS) entry which is preliminary data.</text>
</comment>
<sequence length="51" mass="5865">MKAEIEKILRADNTACKRKTVEATRSQRLSENSFAWELNLLRFPLEGSRGV</sequence>
<gene>
    <name evidence="1" type="ORF">DAMNIGENAA_33520</name>
</gene>
<evidence type="ECO:0000313" key="2">
    <source>
        <dbReference type="Proteomes" id="UP001144372"/>
    </source>
</evidence>
<organism evidence="1 2">
    <name type="scientific">Desulforhabdus amnigena</name>
    <dbReference type="NCBI Taxonomy" id="40218"/>
    <lineage>
        <taxon>Bacteria</taxon>
        <taxon>Pseudomonadati</taxon>
        <taxon>Thermodesulfobacteriota</taxon>
        <taxon>Syntrophobacteria</taxon>
        <taxon>Syntrophobacterales</taxon>
        <taxon>Syntrophobacteraceae</taxon>
        <taxon>Desulforhabdus</taxon>
    </lineage>
</organism>
<name>A0A9W6FW31_9BACT</name>
<reference evidence="1" key="1">
    <citation type="submission" date="2022-12" db="EMBL/GenBank/DDBJ databases">
        <title>Reference genome sequencing for broad-spectrum identification of bacterial and archaeal isolates by mass spectrometry.</title>
        <authorList>
            <person name="Sekiguchi Y."/>
            <person name="Tourlousse D.M."/>
        </authorList>
    </citation>
    <scope>NUCLEOTIDE SEQUENCE</scope>
    <source>
        <strain evidence="1">ASRB1</strain>
    </source>
</reference>